<evidence type="ECO:0000313" key="2">
    <source>
        <dbReference type="EMBL" id="SLM25551.1"/>
    </source>
</evidence>
<dbReference type="RefSeq" id="WP_080150089.1">
    <property type="nucleotide sequence ID" value="NZ_FWEU01000004.1"/>
</dbReference>
<dbReference type="Gene3D" id="3.40.50.150">
    <property type="entry name" value="Vaccinia Virus protein VP39"/>
    <property type="match status" value="1"/>
</dbReference>
<evidence type="ECO:0000313" key="3">
    <source>
        <dbReference type="Proteomes" id="UP000191133"/>
    </source>
</evidence>
<dbReference type="InterPro" id="IPR029063">
    <property type="entry name" value="SAM-dependent_MTases_sf"/>
</dbReference>
<dbReference type="CDD" id="cd02440">
    <property type="entry name" value="AdoMet_MTases"/>
    <property type="match status" value="1"/>
</dbReference>
<dbReference type="Proteomes" id="UP000191133">
    <property type="component" value="Unassembled WGS sequence"/>
</dbReference>
<sequence length="294" mass="32881">MYPSLMWYDSVTSLTAAVQDQLDDMREIDAAIAAKPLFEGYCVHCRHVVDMAVNGGAMFGDDVNLREGLVCQRCGLNARSRQLFITARRLFADDAKLALLEAFSPLGRYCAATWQDCRLSEFHDAAARSGVIYEFPGREGQDDQPQHAVHQDMQALSFADGELDGILHNDVLEHVPDASRALRQCSRVLKEDGVLLFNVPWFPWLPQTLVRGRLDLDGVLHEFLPTEMHGDGLRPEGVYTFNSFGADLPDLLLDAGFREVQFGLCYAPYAGMVTNNYRYGDDFLMLPAVVKAVR</sequence>
<dbReference type="GO" id="GO:0008757">
    <property type="term" value="F:S-adenosylmethionine-dependent methyltransferase activity"/>
    <property type="evidence" value="ECO:0007669"/>
    <property type="project" value="InterPro"/>
</dbReference>
<dbReference type="SUPFAM" id="SSF53335">
    <property type="entry name" value="S-adenosyl-L-methionine-dependent methyltransferases"/>
    <property type="match status" value="1"/>
</dbReference>
<dbReference type="Pfam" id="PF08241">
    <property type="entry name" value="Methyltransf_11"/>
    <property type="match status" value="1"/>
</dbReference>
<keyword evidence="2" id="KW-0808">Transferase</keyword>
<dbReference type="InterPro" id="IPR013216">
    <property type="entry name" value="Methyltransf_11"/>
</dbReference>
<organism evidence="2 3">
    <name type="scientific">Stenotrophomonas indicatrix</name>
    <dbReference type="NCBI Taxonomy" id="2045451"/>
    <lineage>
        <taxon>Bacteria</taxon>
        <taxon>Pseudomonadati</taxon>
        <taxon>Pseudomonadota</taxon>
        <taxon>Gammaproteobacteria</taxon>
        <taxon>Lysobacterales</taxon>
        <taxon>Lysobacteraceae</taxon>
        <taxon>Stenotrophomonas</taxon>
    </lineage>
</organism>
<dbReference type="GO" id="GO:0032259">
    <property type="term" value="P:methylation"/>
    <property type="evidence" value="ECO:0007669"/>
    <property type="project" value="UniProtKB-KW"/>
</dbReference>
<proteinExistence type="predicted"/>
<dbReference type="AlphaFoldDB" id="A0A1W1H223"/>
<name>A0A1W1H223_9GAMM</name>
<gene>
    <name evidence="2" type="ORF">SAMN04488690_3302</name>
</gene>
<accession>A0A1W1H223</accession>
<evidence type="ECO:0000259" key="1">
    <source>
        <dbReference type="Pfam" id="PF08241"/>
    </source>
</evidence>
<protein>
    <submittedName>
        <fullName evidence="2">Methyltransferase domain-containing protein</fullName>
    </submittedName>
</protein>
<keyword evidence="2" id="KW-0489">Methyltransferase</keyword>
<reference evidence="3" key="1">
    <citation type="submission" date="2016-10" db="EMBL/GenBank/DDBJ databases">
        <authorList>
            <person name="Varghese N."/>
            <person name="Submissions S."/>
        </authorList>
    </citation>
    <scope>NUCLEOTIDE SEQUENCE [LARGE SCALE GENOMIC DNA]</scope>
    <source>
        <strain evidence="3">92MFCol6.1</strain>
    </source>
</reference>
<dbReference type="EMBL" id="FWEU01000004">
    <property type="protein sequence ID" value="SLM25551.1"/>
    <property type="molecule type" value="Genomic_DNA"/>
</dbReference>
<feature type="domain" description="Methyltransferase type 11" evidence="1">
    <location>
        <begin position="144"/>
        <end position="197"/>
    </location>
</feature>